<dbReference type="GO" id="GO:0016491">
    <property type="term" value="F:oxidoreductase activity"/>
    <property type="evidence" value="ECO:0007669"/>
    <property type="project" value="UniProtKB-KW"/>
</dbReference>
<dbReference type="SUPFAM" id="SSF51735">
    <property type="entry name" value="NAD(P)-binding Rossmann-fold domains"/>
    <property type="match status" value="1"/>
</dbReference>
<evidence type="ECO:0000313" key="5">
    <source>
        <dbReference type="EMBL" id="TFY60676.1"/>
    </source>
</evidence>
<dbReference type="CDD" id="cd05374">
    <property type="entry name" value="17beta-HSD-like_SDR_c"/>
    <property type="match status" value="1"/>
</dbReference>
<dbReference type="PANTHER" id="PTHR43976">
    <property type="entry name" value="SHORT CHAIN DEHYDROGENASE"/>
    <property type="match status" value="1"/>
</dbReference>
<dbReference type="STRING" id="34475.A0A4Y9YDQ6"/>
<keyword evidence="2" id="KW-0521">NADP</keyword>
<protein>
    <recommendedName>
        <fullName evidence="7">NAD(P)-binding protein</fullName>
    </recommendedName>
</protein>
<gene>
    <name evidence="5" type="ORF">EVJ58_g4990</name>
</gene>
<dbReference type="Proteomes" id="UP000298390">
    <property type="component" value="Unassembled WGS sequence"/>
</dbReference>
<dbReference type="PANTHER" id="PTHR43976:SF16">
    <property type="entry name" value="SHORT-CHAIN DEHYDROGENASE_REDUCTASE FAMILY PROTEIN"/>
    <property type="match status" value="1"/>
</dbReference>
<evidence type="ECO:0000256" key="1">
    <source>
        <dbReference type="ARBA" id="ARBA00006484"/>
    </source>
</evidence>
<reference evidence="5 6" key="1">
    <citation type="submission" date="2019-01" db="EMBL/GenBank/DDBJ databases">
        <title>Genome sequencing of the rare red list fungi Fomitopsis rosea.</title>
        <authorList>
            <person name="Buettner E."/>
            <person name="Kellner H."/>
        </authorList>
    </citation>
    <scope>NUCLEOTIDE SEQUENCE [LARGE SCALE GENOMIC DNA]</scope>
    <source>
        <strain evidence="5 6">DSM 105464</strain>
    </source>
</reference>
<dbReference type="EMBL" id="SEKV01000242">
    <property type="protein sequence ID" value="TFY60676.1"/>
    <property type="molecule type" value="Genomic_DNA"/>
</dbReference>
<proteinExistence type="inferred from homology"/>
<dbReference type="PROSITE" id="PS00061">
    <property type="entry name" value="ADH_SHORT"/>
    <property type="match status" value="1"/>
</dbReference>
<dbReference type="InterPro" id="IPR036291">
    <property type="entry name" value="NAD(P)-bd_dom_sf"/>
</dbReference>
<comment type="similarity">
    <text evidence="1 4">Belongs to the short-chain dehydrogenases/reductases (SDR) family.</text>
</comment>
<evidence type="ECO:0000256" key="2">
    <source>
        <dbReference type="ARBA" id="ARBA00022857"/>
    </source>
</evidence>
<evidence type="ECO:0000256" key="4">
    <source>
        <dbReference type="RuleBase" id="RU000363"/>
    </source>
</evidence>
<evidence type="ECO:0008006" key="7">
    <source>
        <dbReference type="Google" id="ProtNLM"/>
    </source>
</evidence>
<dbReference type="PRINTS" id="PR00080">
    <property type="entry name" value="SDRFAMILY"/>
</dbReference>
<comment type="caution">
    <text evidence="5">The sequence shown here is derived from an EMBL/GenBank/DDBJ whole genome shotgun (WGS) entry which is preliminary data.</text>
</comment>
<dbReference type="Gene3D" id="3.40.50.720">
    <property type="entry name" value="NAD(P)-binding Rossmann-like Domain"/>
    <property type="match status" value="1"/>
</dbReference>
<evidence type="ECO:0000256" key="3">
    <source>
        <dbReference type="ARBA" id="ARBA00023002"/>
    </source>
</evidence>
<organism evidence="5 6">
    <name type="scientific">Rhodofomes roseus</name>
    <dbReference type="NCBI Taxonomy" id="34475"/>
    <lineage>
        <taxon>Eukaryota</taxon>
        <taxon>Fungi</taxon>
        <taxon>Dikarya</taxon>
        <taxon>Basidiomycota</taxon>
        <taxon>Agaricomycotina</taxon>
        <taxon>Agaricomycetes</taxon>
        <taxon>Polyporales</taxon>
        <taxon>Rhodofomes</taxon>
    </lineage>
</organism>
<sequence>MSSKIWLITGSSAGMGRAMTEIVLSQGDIVVATLRKPSAIDDLVQKYPKERLLVVRVDVSKKDEIAAAFEKAREVYGRIDVVFSNAGYGILGETESVPEDTARKLFDTNFWGALNVALEAIRFFRDVNKPQGGRLINNSSIVGVTPSPGVSFYGATKHALQGVMESLAKELNPAWNIKIINLCPGRFATRGVSSDSMVTTNPLPTYDFEGSLTKLMRGVMPSAARPGDAVKGMQVVYHQLAKLEDPPLNIPLGKDAVKGFGDTAKLFSDTVVACASFSDNVSHDE</sequence>
<accession>A0A4Y9YDQ6</accession>
<dbReference type="AlphaFoldDB" id="A0A4Y9YDQ6"/>
<name>A0A4Y9YDQ6_9APHY</name>
<dbReference type="Pfam" id="PF00106">
    <property type="entry name" value="adh_short"/>
    <property type="match status" value="1"/>
</dbReference>
<keyword evidence="3" id="KW-0560">Oxidoreductase</keyword>
<dbReference type="InterPro" id="IPR002347">
    <property type="entry name" value="SDR_fam"/>
</dbReference>
<evidence type="ECO:0000313" key="6">
    <source>
        <dbReference type="Proteomes" id="UP000298390"/>
    </source>
</evidence>
<dbReference type="PRINTS" id="PR00081">
    <property type="entry name" value="GDHRDH"/>
</dbReference>
<dbReference type="InterPro" id="IPR020904">
    <property type="entry name" value="Sc_DH/Rdtase_CS"/>
</dbReference>
<dbReference type="InterPro" id="IPR051911">
    <property type="entry name" value="SDR_oxidoreductase"/>
</dbReference>